<dbReference type="PROSITE" id="PS51257">
    <property type="entry name" value="PROKAR_LIPOPROTEIN"/>
    <property type="match status" value="1"/>
</dbReference>
<reference evidence="3 4" key="1">
    <citation type="submission" date="2018-12" db="EMBL/GenBank/DDBJ databases">
        <authorList>
            <person name="Kim S.-J."/>
            <person name="Jung G.-Y."/>
        </authorList>
    </citation>
    <scope>NUCLEOTIDE SEQUENCE [LARGE SCALE GENOMIC DNA]</scope>
    <source>
        <strain evidence="3 4">03SU3-P</strain>
    </source>
</reference>
<keyword evidence="2" id="KW-0732">Signal</keyword>
<feature type="chain" id="PRO_5019374414" description="Lipoprotein" evidence="2">
    <location>
        <begin position="24"/>
        <end position="105"/>
    </location>
</feature>
<dbReference type="Proteomes" id="UP000268553">
    <property type="component" value="Unassembled WGS sequence"/>
</dbReference>
<evidence type="ECO:0000256" key="1">
    <source>
        <dbReference type="SAM" id="MobiDB-lite"/>
    </source>
</evidence>
<protein>
    <recommendedName>
        <fullName evidence="5">Lipoprotein</fullName>
    </recommendedName>
</protein>
<accession>A0A426RU49</accession>
<feature type="region of interest" description="Disordered" evidence="1">
    <location>
        <begin position="44"/>
        <end position="87"/>
    </location>
</feature>
<sequence length="105" mass="11602">MVGRNVRLVLAIAPLFLLQGCVASMVSNVVTAPVKIVSKTADVLTTSQSESDEKRGRDMRKREEKVGKLSRQLKKAQKRCSDGDRDACEKADDIRERIEDERGGG</sequence>
<dbReference type="RefSeq" id="WP_125230539.1">
    <property type="nucleotide sequence ID" value="NZ_RWJI01000001.1"/>
</dbReference>
<dbReference type="OrthoDB" id="7428913at2"/>
<evidence type="ECO:0000313" key="3">
    <source>
        <dbReference type="EMBL" id="RRQ52523.1"/>
    </source>
</evidence>
<evidence type="ECO:0000313" key="4">
    <source>
        <dbReference type="Proteomes" id="UP000268553"/>
    </source>
</evidence>
<organism evidence="3 4">
    <name type="scientific">Sphingorhabdus wooponensis</name>
    <dbReference type="NCBI Taxonomy" id="940136"/>
    <lineage>
        <taxon>Bacteria</taxon>
        <taxon>Pseudomonadati</taxon>
        <taxon>Pseudomonadota</taxon>
        <taxon>Alphaproteobacteria</taxon>
        <taxon>Sphingomonadales</taxon>
        <taxon>Sphingomonadaceae</taxon>
        <taxon>Sphingorhabdus</taxon>
    </lineage>
</organism>
<gene>
    <name evidence="3" type="ORF">D7D48_06715</name>
</gene>
<keyword evidence="4" id="KW-1185">Reference proteome</keyword>
<comment type="caution">
    <text evidence="3">The sequence shown here is derived from an EMBL/GenBank/DDBJ whole genome shotgun (WGS) entry which is preliminary data.</text>
</comment>
<evidence type="ECO:0000256" key="2">
    <source>
        <dbReference type="SAM" id="SignalP"/>
    </source>
</evidence>
<feature type="compositionally biased region" description="Basic and acidic residues" evidence="1">
    <location>
        <begin position="51"/>
        <end position="67"/>
    </location>
</feature>
<dbReference type="EMBL" id="RWJI01000001">
    <property type="protein sequence ID" value="RRQ52523.1"/>
    <property type="molecule type" value="Genomic_DNA"/>
</dbReference>
<name>A0A426RU49_9SPHN</name>
<proteinExistence type="predicted"/>
<dbReference type="AlphaFoldDB" id="A0A426RU49"/>
<feature type="signal peptide" evidence="2">
    <location>
        <begin position="1"/>
        <end position="23"/>
    </location>
</feature>
<evidence type="ECO:0008006" key="5">
    <source>
        <dbReference type="Google" id="ProtNLM"/>
    </source>
</evidence>